<dbReference type="Proteomes" id="UP000439903">
    <property type="component" value="Unassembled WGS sequence"/>
</dbReference>
<protein>
    <submittedName>
        <fullName evidence="2">Uncharacterized protein</fullName>
    </submittedName>
</protein>
<feature type="region of interest" description="Disordered" evidence="1">
    <location>
        <begin position="15"/>
        <end position="71"/>
    </location>
</feature>
<name>A0A8H4ER69_GIGMA</name>
<keyword evidence="3" id="KW-1185">Reference proteome</keyword>
<sequence length="71" mass="8427">MYQLFNIIINYRRTETKNQGTRFKNRNPSKGVYNEEEINEEEDSKAEDIEEKESEEKDSEKKDSEVIDHGA</sequence>
<feature type="compositionally biased region" description="Acidic residues" evidence="1">
    <location>
        <begin position="34"/>
        <end position="53"/>
    </location>
</feature>
<reference evidence="2 3" key="1">
    <citation type="journal article" date="2019" name="Environ. Microbiol.">
        <title>At the nexus of three kingdoms: the genome of the mycorrhizal fungus Gigaspora margarita provides insights into plant, endobacterial and fungal interactions.</title>
        <authorList>
            <person name="Venice F."/>
            <person name="Ghignone S."/>
            <person name="Salvioli di Fossalunga A."/>
            <person name="Amselem J."/>
            <person name="Novero M."/>
            <person name="Xianan X."/>
            <person name="Sedzielewska Toro K."/>
            <person name="Morin E."/>
            <person name="Lipzen A."/>
            <person name="Grigoriev I.V."/>
            <person name="Henrissat B."/>
            <person name="Martin F.M."/>
            <person name="Bonfante P."/>
        </authorList>
    </citation>
    <scope>NUCLEOTIDE SEQUENCE [LARGE SCALE GENOMIC DNA]</scope>
    <source>
        <strain evidence="2 3">BEG34</strain>
    </source>
</reference>
<feature type="compositionally biased region" description="Basic and acidic residues" evidence="1">
    <location>
        <begin position="54"/>
        <end position="71"/>
    </location>
</feature>
<organism evidence="2 3">
    <name type="scientific">Gigaspora margarita</name>
    <dbReference type="NCBI Taxonomy" id="4874"/>
    <lineage>
        <taxon>Eukaryota</taxon>
        <taxon>Fungi</taxon>
        <taxon>Fungi incertae sedis</taxon>
        <taxon>Mucoromycota</taxon>
        <taxon>Glomeromycotina</taxon>
        <taxon>Glomeromycetes</taxon>
        <taxon>Diversisporales</taxon>
        <taxon>Gigasporaceae</taxon>
        <taxon>Gigaspora</taxon>
    </lineage>
</organism>
<dbReference type="AlphaFoldDB" id="A0A8H4ER69"/>
<feature type="compositionally biased region" description="Polar residues" evidence="1">
    <location>
        <begin position="17"/>
        <end position="28"/>
    </location>
</feature>
<dbReference type="EMBL" id="WTPW01000177">
    <property type="protein sequence ID" value="KAF0538743.1"/>
    <property type="molecule type" value="Genomic_DNA"/>
</dbReference>
<proteinExistence type="predicted"/>
<evidence type="ECO:0000313" key="2">
    <source>
        <dbReference type="EMBL" id="KAF0538743.1"/>
    </source>
</evidence>
<evidence type="ECO:0000313" key="3">
    <source>
        <dbReference type="Proteomes" id="UP000439903"/>
    </source>
</evidence>
<evidence type="ECO:0000256" key="1">
    <source>
        <dbReference type="SAM" id="MobiDB-lite"/>
    </source>
</evidence>
<comment type="caution">
    <text evidence="2">The sequence shown here is derived from an EMBL/GenBank/DDBJ whole genome shotgun (WGS) entry which is preliminary data.</text>
</comment>
<accession>A0A8H4ER69</accession>
<gene>
    <name evidence="2" type="ORF">F8M41_007511</name>
</gene>